<evidence type="ECO:0000259" key="10">
    <source>
        <dbReference type="PROSITE" id="PS50109"/>
    </source>
</evidence>
<keyword evidence="4" id="KW-0597">Phosphoprotein</keyword>
<feature type="transmembrane region" description="Helical" evidence="9">
    <location>
        <begin position="7"/>
        <end position="26"/>
    </location>
</feature>
<evidence type="ECO:0000256" key="8">
    <source>
        <dbReference type="SAM" id="Coils"/>
    </source>
</evidence>
<keyword evidence="9" id="KW-0472">Membrane</keyword>
<dbReference type="SUPFAM" id="SSF47384">
    <property type="entry name" value="Homodimeric domain of signal transducing histidine kinase"/>
    <property type="match status" value="1"/>
</dbReference>
<dbReference type="GO" id="GO:0000155">
    <property type="term" value="F:phosphorelay sensor kinase activity"/>
    <property type="evidence" value="ECO:0007669"/>
    <property type="project" value="InterPro"/>
</dbReference>
<feature type="transmembrane region" description="Helical" evidence="9">
    <location>
        <begin position="170"/>
        <end position="196"/>
    </location>
</feature>
<comment type="catalytic activity">
    <reaction evidence="1">
        <text>ATP + protein L-histidine = ADP + protein N-phospho-L-histidine.</text>
        <dbReference type="EC" id="2.7.13.3"/>
    </reaction>
</comment>
<evidence type="ECO:0000256" key="9">
    <source>
        <dbReference type="SAM" id="Phobius"/>
    </source>
</evidence>
<name>A0A3P3XJ34_9SPIR</name>
<feature type="domain" description="Histidine kinase" evidence="10">
    <location>
        <begin position="258"/>
        <end position="475"/>
    </location>
</feature>
<keyword evidence="8" id="KW-0175">Coiled coil</keyword>
<dbReference type="InterPro" id="IPR005467">
    <property type="entry name" value="His_kinase_dom"/>
</dbReference>
<comment type="subcellular location">
    <subcellularLocation>
        <location evidence="2">Membrane</location>
    </subcellularLocation>
</comment>
<dbReference type="GO" id="GO:0016020">
    <property type="term" value="C:membrane"/>
    <property type="evidence" value="ECO:0007669"/>
    <property type="project" value="UniProtKB-SubCell"/>
</dbReference>
<dbReference type="Gene3D" id="1.10.287.130">
    <property type="match status" value="1"/>
</dbReference>
<dbReference type="Gene3D" id="6.10.340.10">
    <property type="match status" value="1"/>
</dbReference>
<dbReference type="SMART" id="SM00387">
    <property type="entry name" value="HATPase_c"/>
    <property type="match status" value="1"/>
</dbReference>
<dbReference type="SUPFAM" id="SSF158472">
    <property type="entry name" value="HAMP domain-like"/>
    <property type="match status" value="1"/>
</dbReference>
<dbReference type="InterPro" id="IPR003594">
    <property type="entry name" value="HATPase_dom"/>
</dbReference>
<dbReference type="InterPro" id="IPR036890">
    <property type="entry name" value="HATPase_C_sf"/>
</dbReference>
<accession>A0A3P3XJ34</accession>
<keyword evidence="9" id="KW-0812">Transmembrane</keyword>
<dbReference type="SMART" id="SM00388">
    <property type="entry name" value="HisKA"/>
    <property type="match status" value="1"/>
</dbReference>
<dbReference type="SUPFAM" id="SSF55874">
    <property type="entry name" value="ATPase domain of HSP90 chaperone/DNA topoisomerase II/histidine kinase"/>
    <property type="match status" value="1"/>
</dbReference>
<evidence type="ECO:0000313" key="12">
    <source>
        <dbReference type="EMBL" id="SLM13385.1"/>
    </source>
</evidence>
<dbReference type="PROSITE" id="PS50885">
    <property type="entry name" value="HAMP"/>
    <property type="match status" value="1"/>
</dbReference>
<proteinExistence type="predicted"/>
<dbReference type="SMART" id="SM00304">
    <property type="entry name" value="HAMP"/>
    <property type="match status" value="1"/>
</dbReference>
<evidence type="ECO:0000259" key="11">
    <source>
        <dbReference type="PROSITE" id="PS50885"/>
    </source>
</evidence>
<protein>
    <recommendedName>
        <fullName evidence="3">histidine kinase</fullName>
        <ecNumber evidence="3">2.7.13.3</ecNumber>
    </recommendedName>
</protein>
<dbReference type="PANTHER" id="PTHR43711">
    <property type="entry name" value="TWO-COMPONENT HISTIDINE KINASE"/>
    <property type="match status" value="1"/>
</dbReference>
<sequence length="475" mass="51984">MKLRVRLSMYFLLVICVVAGSSLIFIQHTTENLFRSFIFSGDSEKAKIYATILADYYAENKGWQDLQSFLSEIPQIAFSGIDRRIHGGQGTLRISGYPEKTISALLSDRIAVADKNGVIVADTAAKILHTVHPASHLKYGIPIFANSEHVGTVLVGSMIDSSITGINERFLSSIVTSLIWGVLISAGLALFLGLIFSAQVTKPIVSLTGAVHHVAEGDLSIVVNAEGNDEIADLAKSFNRMIEELKRLENARKQIIADSAHELRTPVTLIQGTIEGMIDGVFPIDIPTLKSVHEETVRLSRLIDMLRELEIIESGKLVLSLETINVMDILHKAEALFASSAKEKDIALSVDPPDAPPLIKADYLRLSEVIYNLISNSIKYTPSGGRVRLRTKNDEKRAVTRIYVEDSGPGIPAEERERIFERFYRIDKSRSPDRGGRGLGLAIAREIVKAHGGNIAVTDSELGGAAFIIEMKAAS</sequence>
<dbReference type="InterPro" id="IPR036097">
    <property type="entry name" value="HisK_dim/P_sf"/>
</dbReference>
<evidence type="ECO:0000256" key="5">
    <source>
        <dbReference type="ARBA" id="ARBA00022679"/>
    </source>
</evidence>
<dbReference type="Pfam" id="PF02518">
    <property type="entry name" value="HATPase_c"/>
    <property type="match status" value="1"/>
</dbReference>
<keyword evidence="9" id="KW-1133">Transmembrane helix</keyword>
<evidence type="ECO:0000256" key="7">
    <source>
        <dbReference type="ARBA" id="ARBA00023012"/>
    </source>
</evidence>
<evidence type="ECO:0000256" key="1">
    <source>
        <dbReference type="ARBA" id="ARBA00000085"/>
    </source>
</evidence>
<dbReference type="Gene3D" id="3.30.565.10">
    <property type="entry name" value="Histidine kinase-like ATPase, C-terminal domain"/>
    <property type="match status" value="1"/>
</dbReference>
<dbReference type="PRINTS" id="PR00344">
    <property type="entry name" value="BCTRLSENSOR"/>
</dbReference>
<feature type="coiled-coil region" evidence="8">
    <location>
        <begin position="231"/>
        <end position="258"/>
    </location>
</feature>
<evidence type="ECO:0000256" key="6">
    <source>
        <dbReference type="ARBA" id="ARBA00022777"/>
    </source>
</evidence>
<keyword evidence="7" id="KW-0902">Two-component regulatory system</keyword>
<dbReference type="PANTHER" id="PTHR43711:SF1">
    <property type="entry name" value="HISTIDINE KINASE 1"/>
    <property type="match status" value="1"/>
</dbReference>
<organism evidence="12">
    <name type="scientific">uncultured spirochete</name>
    <dbReference type="NCBI Taxonomy" id="156406"/>
    <lineage>
        <taxon>Bacteria</taxon>
        <taxon>Pseudomonadati</taxon>
        <taxon>Spirochaetota</taxon>
        <taxon>Spirochaetia</taxon>
        <taxon>Spirochaetales</taxon>
        <taxon>environmental samples</taxon>
    </lineage>
</organism>
<keyword evidence="6 12" id="KW-0418">Kinase</keyword>
<evidence type="ECO:0000256" key="3">
    <source>
        <dbReference type="ARBA" id="ARBA00012438"/>
    </source>
</evidence>
<evidence type="ECO:0000256" key="4">
    <source>
        <dbReference type="ARBA" id="ARBA00022553"/>
    </source>
</evidence>
<dbReference type="Pfam" id="PF00512">
    <property type="entry name" value="HisKA"/>
    <property type="match status" value="1"/>
</dbReference>
<dbReference type="CDD" id="cd06225">
    <property type="entry name" value="HAMP"/>
    <property type="match status" value="1"/>
</dbReference>
<gene>
    <name evidence="12" type="ORF">SPIROBIBN47_290044</name>
</gene>
<dbReference type="PROSITE" id="PS50109">
    <property type="entry name" value="HIS_KIN"/>
    <property type="match status" value="1"/>
</dbReference>
<dbReference type="InterPro" id="IPR003661">
    <property type="entry name" value="HisK_dim/P_dom"/>
</dbReference>
<dbReference type="InterPro" id="IPR004358">
    <property type="entry name" value="Sig_transdc_His_kin-like_C"/>
</dbReference>
<dbReference type="FunFam" id="3.30.565.10:FF:000006">
    <property type="entry name" value="Sensor histidine kinase WalK"/>
    <property type="match status" value="1"/>
</dbReference>
<dbReference type="Pfam" id="PF00672">
    <property type="entry name" value="HAMP"/>
    <property type="match status" value="1"/>
</dbReference>
<evidence type="ECO:0000256" key="2">
    <source>
        <dbReference type="ARBA" id="ARBA00004370"/>
    </source>
</evidence>
<dbReference type="CDD" id="cd00082">
    <property type="entry name" value="HisKA"/>
    <property type="match status" value="1"/>
</dbReference>
<reference evidence="12" key="1">
    <citation type="submission" date="2017-02" db="EMBL/GenBank/DDBJ databases">
        <authorList>
            <person name="Regsiter A."/>
            <person name="William W."/>
        </authorList>
    </citation>
    <scope>NUCLEOTIDE SEQUENCE</scope>
    <source>
        <strain evidence="12">Bib</strain>
    </source>
</reference>
<feature type="domain" description="HAMP" evidence="11">
    <location>
        <begin position="198"/>
        <end position="250"/>
    </location>
</feature>
<dbReference type="EMBL" id="FWDM01000022">
    <property type="protein sequence ID" value="SLM13385.1"/>
    <property type="molecule type" value="Genomic_DNA"/>
</dbReference>
<dbReference type="EC" id="2.7.13.3" evidence="3"/>
<dbReference type="InterPro" id="IPR050736">
    <property type="entry name" value="Sensor_HK_Regulatory"/>
</dbReference>
<dbReference type="AlphaFoldDB" id="A0A3P3XJ34"/>
<dbReference type="InterPro" id="IPR003660">
    <property type="entry name" value="HAMP_dom"/>
</dbReference>
<keyword evidence="5" id="KW-0808">Transferase</keyword>